<dbReference type="InterPro" id="IPR016185">
    <property type="entry name" value="PreATP-grasp_dom_sf"/>
</dbReference>
<reference evidence="1 2" key="1">
    <citation type="submission" date="2015-06" db="EMBL/GenBank/DDBJ databases">
        <title>New insights into the roles of widespread benthic archaea in carbon and nitrogen cycling.</title>
        <authorList>
            <person name="Lazar C.S."/>
            <person name="Baker B.J."/>
            <person name="Seitz K.W."/>
            <person name="Hyde A.S."/>
            <person name="Dick G.J."/>
            <person name="Hinrichs K.-U."/>
            <person name="Teske A.P."/>
        </authorList>
    </citation>
    <scope>NUCLEOTIDE SEQUENCE [LARGE SCALE GENOMIC DNA]</scope>
    <source>
        <strain evidence="1">DG-45</strain>
    </source>
</reference>
<evidence type="ECO:0008006" key="3">
    <source>
        <dbReference type="Google" id="ProtNLM"/>
    </source>
</evidence>
<dbReference type="GO" id="GO:0005737">
    <property type="term" value="C:cytoplasm"/>
    <property type="evidence" value="ECO:0007669"/>
    <property type="project" value="TreeGrafter"/>
</dbReference>
<dbReference type="SUPFAM" id="SSF52440">
    <property type="entry name" value="PreATP-grasp domain"/>
    <property type="match status" value="1"/>
</dbReference>
<dbReference type="PANTHER" id="PTHR21621:SF0">
    <property type="entry name" value="BETA-CITRYLGLUTAMATE SYNTHASE B-RELATED"/>
    <property type="match status" value="1"/>
</dbReference>
<dbReference type="PANTHER" id="PTHR21621">
    <property type="entry name" value="RIBOSOMAL PROTEIN S6 MODIFICATION PROTEIN"/>
    <property type="match status" value="1"/>
</dbReference>
<comment type="caution">
    <text evidence="1">The sequence shown here is derived from an EMBL/GenBank/DDBJ whole genome shotgun (WGS) entry which is preliminary data.</text>
</comment>
<sequence>MTDIALVYDRSETDELGIRLTADEMGVGLTYLPFYKVALGFGNDGVTYRSPGQDYTSALKDVGVVLNRTQSKNRRLFASAIFEALDKEVLNPLSAELACQSKIRTLLAFLKSGIRVPKTVYVPSNVQEVRADGGTLDNSGVISKLITRELGDGKVVTKPDAGTHGSDVRLADGPEALAEMLRGVSSSIINPSGVVAQEFIPKWFYDLRIVVEKEKGRPGLCHPTALARAGFKEFRTNTFLGNMVFRVMLPSSVQREAVRCGEALGSGAQAWVLALDAMPYIGDDRVVDEGALRSCFDALEGPFGEVRKVKRYALKKRNFAEYTRMIGEAYGHYMSTEAYASIEGAIEESLREKRDSVFFHEGNACPEFWEQTRLVGGVNVAEPLLRCALSLLDR</sequence>
<dbReference type="Gene3D" id="3.40.50.20">
    <property type="match status" value="1"/>
</dbReference>
<organism evidence="1 2">
    <name type="scientific">miscellaneous Crenarchaeota group-15 archaeon DG-45</name>
    <dbReference type="NCBI Taxonomy" id="1685127"/>
    <lineage>
        <taxon>Archaea</taxon>
        <taxon>Candidatus Bathyarchaeota</taxon>
        <taxon>MCG-15</taxon>
    </lineage>
</organism>
<evidence type="ECO:0000313" key="2">
    <source>
        <dbReference type="Proteomes" id="UP000037210"/>
    </source>
</evidence>
<name>A0A0M0BLH5_9ARCH</name>
<proteinExistence type="predicted"/>
<dbReference type="GO" id="GO:0018169">
    <property type="term" value="F:ribosomal S6-glutamic acid ligase activity"/>
    <property type="evidence" value="ECO:0007669"/>
    <property type="project" value="TreeGrafter"/>
</dbReference>
<dbReference type="SUPFAM" id="SSF56059">
    <property type="entry name" value="Glutathione synthetase ATP-binding domain-like"/>
    <property type="match status" value="1"/>
</dbReference>
<protein>
    <recommendedName>
        <fullName evidence="3">ATP-grasp domain-containing protein</fullName>
    </recommendedName>
</protein>
<evidence type="ECO:0000313" key="1">
    <source>
        <dbReference type="EMBL" id="KON29259.1"/>
    </source>
</evidence>
<dbReference type="GO" id="GO:0009432">
    <property type="term" value="P:SOS response"/>
    <property type="evidence" value="ECO:0007669"/>
    <property type="project" value="TreeGrafter"/>
</dbReference>
<dbReference type="AlphaFoldDB" id="A0A0M0BLH5"/>
<dbReference type="EMBL" id="LFWZ01000070">
    <property type="protein sequence ID" value="KON29259.1"/>
    <property type="molecule type" value="Genomic_DNA"/>
</dbReference>
<accession>A0A0M0BLH5</accession>
<gene>
    <name evidence="1" type="ORF">AC482_06920</name>
</gene>
<dbReference type="Proteomes" id="UP000037210">
    <property type="component" value="Unassembled WGS sequence"/>
</dbReference>